<evidence type="ECO:0000259" key="3">
    <source>
        <dbReference type="Pfam" id="PF18912"/>
    </source>
</evidence>
<evidence type="ECO:0000256" key="1">
    <source>
        <dbReference type="ARBA" id="ARBA00008007"/>
    </source>
</evidence>
<dbReference type="Proteomes" id="UP000034951">
    <property type="component" value="Unassembled WGS sequence"/>
</dbReference>
<protein>
    <submittedName>
        <fullName evidence="4">Phosphoribosyl transferase domain protein</fullName>
    </submittedName>
</protein>
<evidence type="ECO:0000259" key="2">
    <source>
        <dbReference type="Pfam" id="PF00156"/>
    </source>
</evidence>
<sequence>MKLYTIRTFLLDLVFPKRCLGCQKELKVKDAFFICGACFEKIALNSGIRCHICGLRNKKGTCRRCRKKTPLTGLFAAGPYQDQILKEMIHRFKYQSIESLKKPLAQLIINYLEKELLNNKLKNYVLTPIPLSLRRKINRGFNQSELLAVEISKYLNLPVVNLLKRKKFTAPQADISDWQKRKENISGAFEMIDSKNQSGRYKKVILVDDVATSGATLEEAARVLKEAGIKEVYGLVVARG</sequence>
<dbReference type="PANTHER" id="PTHR47505:SF1">
    <property type="entry name" value="DNA UTILIZATION PROTEIN YHGH"/>
    <property type="match status" value="1"/>
</dbReference>
<dbReference type="Pfam" id="PF18912">
    <property type="entry name" value="DZR_2"/>
    <property type="match status" value="1"/>
</dbReference>
<dbReference type="AlphaFoldDB" id="A0A0G0ZBX9"/>
<dbReference type="GO" id="GO:0016740">
    <property type="term" value="F:transferase activity"/>
    <property type="evidence" value="ECO:0007669"/>
    <property type="project" value="UniProtKB-KW"/>
</dbReference>
<dbReference type="CDD" id="cd06223">
    <property type="entry name" value="PRTases_typeI"/>
    <property type="match status" value="1"/>
</dbReference>
<feature type="domain" description="Phosphoribosyltransferase" evidence="2">
    <location>
        <begin position="144"/>
        <end position="233"/>
    </location>
</feature>
<dbReference type="PANTHER" id="PTHR47505">
    <property type="entry name" value="DNA UTILIZATION PROTEIN YHGH"/>
    <property type="match status" value="1"/>
</dbReference>
<gene>
    <name evidence="4" type="ORF">UV10_C0006G0005</name>
</gene>
<dbReference type="InterPro" id="IPR044005">
    <property type="entry name" value="DZR_2"/>
</dbReference>
<comment type="similarity">
    <text evidence="1">Belongs to the ComF/GntX family.</text>
</comment>
<name>A0A0G0ZBX9_9BACT</name>
<dbReference type="InterPro" id="IPR051910">
    <property type="entry name" value="ComF/GntX_DNA_util-trans"/>
</dbReference>
<organism evidence="4 5">
    <name type="scientific">Candidatus Azambacteria bacterium GW2011_GWA1_42_19</name>
    <dbReference type="NCBI Taxonomy" id="1618609"/>
    <lineage>
        <taxon>Bacteria</taxon>
        <taxon>Candidatus Azamiibacteriota</taxon>
    </lineage>
</organism>
<dbReference type="SUPFAM" id="SSF53271">
    <property type="entry name" value="PRTase-like"/>
    <property type="match status" value="1"/>
</dbReference>
<dbReference type="InterPro" id="IPR029057">
    <property type="entry name" value="PRTase-like"/>
</dbReference>
<evidence type="ECO:0000313" key="4">
    <source>
        <dbReference type="EMBL" id="KKS46197.1"/>
    </source>
</evidence>
<dbReference type="InterPro" id="IPR000836">
    <property type="entry name" value="PRTase_dom"/>
</dbReference>
<dbReference type="Pfam" id="PF00156">
    <property type="entry name" value="Pribosyltran"/>
    <property type="match status" value="1"/>
</dbReference>
<reference evidence="4 5" key="1">
    <citation type="journal article" date="2015" name="Nature">
        <title>rRNA introns, odd ribosomes, and small enigmatic genomes across a large radiation of phyla.</title>
        <authorList>
            <person name="Brown C.T."/>
            <person name="Hug L.A."/>
            <person name="Thomas B.C."/>
            <person name="Sharon I."/>
            <person name="Castelle C.J."/>
            <person name="Singh A."/>
            <person name="Wilkins M.J."/>
            <person name="Williams K.H."/>
            <person name="Banfield J.F."/>
        </authorList>
    </citation>
    <scope>NUCLEOTIDE SEQUENCE [LARGE SCALE GENOMIC DNA]</scope>
</reference>
<comment type="caution">
    <text evidence="4">The sequence shown here is derived from an EMBL/GenBank/DDBJ whole genome shotgun (WGS) entry which is preliminary data.</text>
</comment>
<feature type="domain" description="Double zinc ribbon" evidence="3">
    <location>
        <begin position="10"/>
        <end position="65"/>
    </location>
</feature>
<dbReference type="Gene3D" id="3.40.50.2020">
    <property type="match status" value="1"/>
</dbReference>
<dbReference type="EMBL" id="LCDE01000006">
    <property type="protein sequence ID" value="KKS46197.1"/>
    <property type="molecule type" value="Genomic_DNA"/>
</dbReference>
<keyword evidence="4" id="KW-0808">Transferase</keyword>
<accession>A0A0G0ZBX9</accession>
<proteinExistence type="inferred from homology"/>
<evidence type="ECO:0000313" key="5">
    <source>
        <dbReference type="Proteomes" id="UP000034951"/>
    </source>
</evidence>